<keyword evidence="5" id="KW-1185">Reference proteome</keyword>
<dbReference type="InterPro" id="IPR036024">
    <property type="entry name" value="Somatomedin_B-like_dom_sf"/>
</dbReference>
<dbReference type="InterPro" id="IPR001212">
    <property type="entry name" value="Somatomedin_B_dom"/>
</dbReference>
<dbReference type="Pfam" id="PF01033">
    <property type="entry name" value="Somatomedin_B"/>
    <property type="match status" value="1"/>
</dbReference>
<reference evidence="4 5" key="1">
    <citation type="submission" date="2024-01" db="EMBL/GenBank/DDBJ databases">
        <title>The genome of the rayed Mediterranean limpet Patella caerulea (Linnaeus, 1758).</title>
        <authorList>
            <person name="Anh-Thu Weber A."/>
            <person name="Halstead-Nussloch G."/>
        </authorList>
    </citation>
    <scope>NUCLEOTIDE SEQUENCE [LARGE SCALE GENOMIC DNA]</scope>
    <source>
        <strain evidence="4">AATW-2023a</strain>
        <tissue evidence="4">Whole specimen</tissue>
    </source>
</reference>
<name>A0AAN8J9Q6_PATCE</name>
<accession>A0AAN8J9Q6</accession>
<evidence type="ECO:0000313" key="5">
    <source>
        <dbReference type="Proteomes" id="UP001347796"/>
    </source>
</evidence>
<protein>
    <recommendedName>
        <fullName evidence="3">SMB domain-containing protein</fullName>
    </recommendedName>
</protein>
<feature type="domain" description="SMB" evidence="3">
    <location>
        <begin position="208"/>
        <end position="248"/>
    </location>
</feature>
<dbReference type="EMBL" id="JAZGQO010000011">
    <property type="protein sequence ID" value="KAK6172720.1"/>
    <property type="molecule type" value="Genomic_DNA"/>
</dbReference>
<keyword evidence="2" id="KW-0812">Transmembrane</keyword>
<dbReference type="PROSITE" id="PS00524">
    <property type="entry name" value="SMB_1"/>
    <property type="match status" value="1"/>
</dbReference>
<keyword evidence="2" id="KW-1133">Transmembrane helix</keyword>
<evidence type="ECO:0000313" key="4">
    <source>
        <dbReference type="EMBL" id="KAK6172720.1"/>
    </source>
</evidence>
<dbReference type="AlphaFoldDB" id="A0AAN8J9Q6"/>
<feature type="transmembrane region" description="Helical" evidence="2">
    <location>
        <begin position="648"/>
        <end position="666"/>
    </location>
</feature>
<sequence length="671" mass="75378">MAINIGSRVVATHSGEISSSIHPTLETSFMDYSSGYISTEITFWSTIQEEFLIDRTLLVGVTTIPEYAPDNAKSITPQPVIVADILYTSINNDNAEKAILPIIPMKEQANEDTRLTTDATFWGQSTSPIENVFSMEASSQLNKALSPSRPTWIENSKLRNDGPTTEVMVSSINNWTNTQHRSDCDSKIFPKQAKTECFKNGDFSCMDDNLSCKNRCGEVSTVQCSCNIYCHLYGTCCVDFKIVCPEMYLKAKEKFSHLKDAKIDCNLASPGYLLISTCTGNSSTYSESMCLNNTMPVSIADYHFKNIHCLRCNGFDEVESQSWTFKLYVNLKGVDKSFFEDTEAINLLPKNGIFHWIPPDISNPNLHLCSEHLVSDCPVETYVTLREKCLVNRSPVSVFENGKKTLYRNRYCADCNVKSIYVCHRATFADFLHVLQGPGRFSAAIDWTMNMNRTKVILNANRPFLWKTATCNILSEDLTILDCKMESCRHQGAVASNNCSFSGKQKCVRSNITWISQHHEATCADQICINSTFNLILERILEIFVGDLPGMFVISTHRYSTNLTFSLYLSFVFEQEVLPSTKIAQDIISLHYLAINSILVDKGFLGGTLLIKVGVGIHPHCINNAIYSNRNFTIVEPNVTRSRGSTVWVRYVSAVSLIIAIIKLYIIHNMK</sequence>
<organism evidence="4 5">
    <name type="scientific">Patella caerulea</name>
    <name type="common">Rayed Mediterranean limpet</name>
    <dbReference type="NCBI Taxonomy" id="87958"/>
    <lineage>
        <taxon>Eukaryota</taxon>
        <taxon>Metazoa</taxon>
        <taxon>Spiralia</taxon>
        <taxon>Lophotrochozoa</taxon>
        <taxon>Mollusca</taxon>
        <taxon>Gastropoda</taxon>
        <taxon>Patellogastropoda</taxon>
        <taxon>Patelloidea</taxon>
        <taxon>Patellidae</taxon>
        <taxon>Patella</taxon>
    </lineage>
</organism>
<evidence type="ECO:0000259" key="3">
    <source>
        <dbReference type="PROSITE" id="PS50958"/>
    </source>
</evidence>
<dbReference type="SMART" id="SM00201">
    <property type="entry name" value="SO"/>
    <property type="match status" value="1"/>
</dbReference>
<proteinExistence type="predicted"/>
<keyword evidence="2" id="KW-0472">Membrane</keyword>
<evidence type="ECO:0000256" key="2">
    <source>
        <dbReference type="SAM" id="Phobius"/>
    </source>
</evidence>
<evidence type="ECO:0000256" key="1">
    <source>
        <dbReference type="ARBA" id="ARBA00023157"/>
    </source>
</evidence>
<gene>
    <name evidence="4" type="ORF">SNE40_016324</name>
</gene>
<comment type="caution">
    <text evidence="4">The sequence shown here is derived from an EMBL/GenBank/DDBJ whole genome shotgun (WGS) entry which is preliminary data.</text>
</comment>
<keyword evidence="1" id="KW-1015">Disulfide bond</keyword>
<dbReference type="Gene3D" id="4.10.410.20">
    <property type="match status" value="1"/>
</dbReference>
<dbReference type="Proteomes" id="UP001347796">
    <property type="component" value="Unassembled WGS sequence"/>
</dbReference>
<dbReference type="PROSITE" id="PS50958">
    <property type="entry name" value="SMB_2"/>
    <property type="match status" value="1"/>
</dbReference>
<dbReference type="SUPFAM" id="SSF90188">
    <property type="entry name" value="Somatomedin B domain"/>
    <property type="match status" value="1"/>
</dbReference>